<comment type="caution">
    <text evidence="1">The sequence shown here is derived from an EMBL/GenBank/DDBJ whole genome shotgun (WGS) entry which is preliminary data.</text>
</comment>
<evidence type="ECO:0000313" key="1">
    <source>
        <dbReference type="EMBL" id="KAG8656246.1"/>
    </source>
</evidence>
<sequence>MNGSRACLEKERIGLLEFKAFMKSNCEVDDNLDSWVEDGTSDCCDWDRVTCSSTSRRVVDLSLYWVAKHSSLGITCSLNLSMFYPFEELLSLDFSNNWFNGWIDKAGSERAALGLKKLEILDLSDNSFNNSILSFVGILTSIKTLNLSGNDLVGLFPVKDLAYLENLETLEISSNEISGLSVEGFDRLSSLEKLKVVDLGENAFNTSSLSSLSCLVSLKILVLRGNNMDGRLSFKGEFLTLPSFYITCFYLML</sequence>
<gene>
    <name evidence="1" type="ORF">MANES_04G110527v8</name>
</gene>
<dbReference type="Proteomes" id="UP000091857">
    <property type="component" value="Chromosome 4"/>
</dbReference>
<evidence type="ECO:0000313" key="2">
    <source>
        <dbReference type="Proteomes" id="UP000091857"/>
    </source>
</evidence>
<organism evidence="1 2">
    <name type="scientific">Manihot esculenta</name>
    <name type="common">Cassava</name>
    <name type="synonym">Jatropha manihot</name>
    <dbReference type="NCBI Taxonomy" id="3983"/>
    <lineage>
        <taxon>Eukaryota</taxon>
        <taxon>Viridiplantae</taxon>
        <taxon>Streptophyta</taxon>
        <taxon>Embryophyta</taxon>
        <taxon>Tracheophyta</taxon>
        <taxon>Spermatophyta</taxon>
        <taxon>Magnoliopsida</taxon>
        <taxon>eudicotyledons</taxon>
        <taxon>Gunneridae</taxon>
        <taxon>Pentapetalae</taxon>
        <taxon>rosids</taxon>
        <taxon>fabids</taxon>
        <taxon>Malpighiales</taxon>
        <taxon>Euphorbiaceae</taxon>
        <taxon>Crotonoideae</taxon>
        <taxon>Manihoteae</taxon>
        <taxon>Manihot</taxon>
    </lineage>
</organism>
<keyword evidence="2" id="KW-1185">Reference proteome</keyword>
<reference evidence="2" key="1">
    <citation type="journal article" date="2016" name="Nat. Biotechnol.">
        <title>Sequencing wild and cultivated cassava and related species reveals extensive interspecific hybridization and genetic diversity.</title>
        <authorList>
            <person name="Bredeson J.V."/>
            <person name="Lyons J.B."/>
            <person name="Prochnik S.E."/>
            <person name="Wu G.A."/>
            <person name="Ha C.M."/>
            <person name="Edsinger-Gonzales E."/>
            <person name="Grimwood J."/>
            <person name="Schmutz J."/>
            <person name="Rabbi I.Y."/>
            <person name="Egesi C."/>
            <person name="Nauluvula P."/>
            <person name="Lebot V."/>
            <person name="Ndunguru J."/>
            <person name="Mkamilo G."/>
            <person name="Bart R.S."/>
            <person name="Setter T.L."/>
            <person name="Gleadow R.M."/>
            <person name="Kulakow P."/>
            <person name="Ferguson M.E."/>
            <person name="Rounsley S."/>
            <person name="Rokhsar D.S."/>
        </authorList>
    </citation>
    <scope>NUCLEOTIDE SEQUENCE [LARGE SCALE GENOMIC DNA]</scope>
    <source>
        <strain evidence="2">cv. AM560-2</strain>
    </source>
</reference>
<accession>A0ACB7HZK0</accession>
<name>A0ACB7HZK0_MANES</name>
<proteinExistence type="predicted"/>
<dbReference type="EMBL" id="CM004390">
    <property type="protein sequence ID" value="KAG8656246.1"/>
    <property type="molecule type" value="Genomic_DNA"/>
</dbReference>
<protein>
    <submittedName>
        <fullName evidence="1">Uncharacterized protein</fullName>
    </submittedName>
</protein>